<dbReference type="PRINTS" id="PR00412">
    <property type="entry name" value="EPOXHYDRLASE"/>
</dbReference>
<dbReference type="SUPFAM" id="SSF53474">
    <property type="entry name" value="alpha/beta-Hydrolases"/>
    <property type="match status" value="1"/>
</dbReference>
<gene>
    <name evidence="6" type="ORF">CF651_23545</name>
</gene>
<keyword evidence="3 6" id="KW-0378">Hydrolase</keyword>
<feature type="active site" description="Proton donor" evidence="4">
    <location>
        <position position="320"/>
    </location>
</feature>
<comment type="similarity">
    <text evidence="1">Belongs to the peptidase S33 family.</text>
</comment>
<dbReference type="EMBL" id="NMQW01000037">
    <property type="protein sequence ID" value="OXM83888.1"/>
    <property type="molecule type" value="Genomic_DNA"/>
</dbReference>
<keyword evidence="2" id="KW-0058">Aromatic hydrocarbons catabolism</keyword>
<evidence type="ECO:0000256" key="1">
    <source>
        <dbReference type="ARBA" id="ARBA00010088"/>
    </source>
</evidence>
<comment type="caution">
    <text evidence="6">The sequence shown here is derived from an EMBL/GenBank/DDBJ whole genome shotgun (WGS) entry which is preliminary data.</text>
</comment>
<evidence type="ECO:0000256" key="2">
    <source>
        <dbReference type="ARBA" id="ARBA00022797"/>
    </source>
</evidence>
<dbReference type="Gene3D" id="3.40.50.1820">
    <property type="entry name" value="alpha/beta hydrolase"/>
    <property type="match status" value="1"/>
</dbReference>
<dbReference type="InterPro" id="IPR010497">
    <property type="entry name" value="Epoxide_hydro_N"/>
</dbReference>
<dbReference type="Pfam" id="PF06441">
    <property type="entry name" value="EHN"/>
    <property type="match status" value="1"/>
</dbReference>
<dbReference type="InterPro" id="IPR000639">
    <property type="entry name" value="Epox_hydrolase-like"/>
</dbReference>
<dbReference type="OrthoDB" id="9780765at2"/>
<dbReference type="GO" id="GO:0004301">
    <property type="term" value="F:epoxide hydrolase activity"/>
    <property type="evidence" value="ECO:0007669"/>
    <property type="project" value="TreeGrafter"/>
</dbReference>
<evidence type="ECO:0000313" key="7">
    <source>
        <dbReference type="Proteomes" id="UP000215509"/>
    </source>
</evidence>
<feature type="active site" description="Proton acceptor" evidence="4">
    <location>
        <position position="386"/>
    </location>
</feature>
<evidence type="ECO:0000256" key="3">
    <source>
        <dbReference type="ARBA" id="ARBA00022801"/>
    </source>
</evidence>
<sequence>MTTAPFALEPCPIHVTDEALADLQSRLKSTRWPVDAGNDDWFYGVSRKYLEELVGYWIHEFDWRKAEKAINAYEHYKVNVDGVSVHFMRKPGTGPNPIPLILSHGWPWTFWHWSKVIDPLADPGAFGGDPAEAFDVIVPSLPGFGFSAPLPNNPDMNFWKIADLWHTLMTDILGYTKYAAGGCDVGALVTGQLGHKYHDELYAIHIGSAQKLSFFNGDRAWDFAGGRPIPDNIPEPIRAEIVKFDRRFASHLAVHVLDPGTLAYGLSDSPAGMLAWILERWVKWSDNHGNVENVFSKDDILTHATIFWVNNAIETSMRGYANANRYPWTPSHHRSPVIEAPTGITFVGYENPPGIPTENRVHHFLDSDRAPWYNHVNISVHEHGGHFIPWEIPDKWVEDLRRTFRGRR</sequence>
<evidence type="ECO:0000256" key="4">
    <source>
        <dbReference type="PIRSR" id="PIRSR001112-1"/>
    </source>
</evidence>
<feature type="active site" description="Nucleophile" evidence="4">
    <location>
        <position position="184"/>
    </location>
</feature>
<name>A0A229UKB0_9BACL</name>
<dbReference type="PANTHER" id="PTHR21661:SF35">
    <property type="entry name" value="EPOXIDE HYDROLASE"/>
    <property type="match status" value="1"/>
</dbReference>
<dbReference type="PANTHER" id="PTHR21661">
    <property type="entry name" value="EPOXIDE HYDROLASE 1-RELATED"/>
    <property type="match status" value="1"/>
</dbReference>
<dbReference type="InterPro" id="IPR029058">
    <property type="entry name" value="AB_hydrolase_fold"/>
</dbReference>
<keyword evidence="7" id="KW-1185">Reference proteome</keyword>
<dbReference type="RefSeq" id="WP_094017332.1">
    <property type="nucleotide sequence ID" value="NZ_NMQW01000037.1"/>
</dbReference>
<proteinExistence type="inferred from homology"/>
<reference evidence="6 7" key="1">
    <citation type="submission" date="2017-07" db="EMBL/GenBank/DDBJ databases">
        <title>Genome sequencing and assembly of Paenibacillus rigui.</title>
        <authorList>
            <person name="Mayilraj S."/>
        </authorList>
    </citation>
    <scope>NUCLEOTIDE SEQUENCE [LARGE SCALE GENOMIC DNA]</scope>
    <source>
        <strain evidence="6 7">JCM 16352</strain>
    </source>
</reference>
<accession>A0A229UKB0</accession>
<dbReference type="InterPro" id="IPR016292">
    <property type="entry name" value="Epoxide_hydrolase"/>
</dbReference>
<feature type="domain" description="Epoxide hydrolase N-terminal" evidence="5">
    <location>
        <begin position="9"/>
        <end position="112"/>
    </location>
</feature>
<dbReference type="PIRSF" id="PIRSF001112">
    <property type="entry name" value="Epoxide_hydrolase"/>
    <property type="match status" value="1"/>
</dbReference>
<dbReference type="Proteomes" id="UP000215509">
    <property type="component" value="Unassembled WGS sequence"/>
</dbReference>
<dbReference type="GO" id="GO:0097176">
    <property type="term" value="P:epoxide metabolic process"/>
    <property type="evidence" value="ECO:0007669"/>
    <property type="project" value="TreeGrafter"/>
</dbReference>
<dbReference type="AlphaFoldDB" id="A0A229UKB0"/>
<protein>
    <submittedName>
        <fullName evidence="6">Epoxide hydrolase</fullName>
    </submittedName>
</protein>
<organism evidence="6 7">
    <name type="scientific">Paenibacillus rigui</name>
    <dbReference type="NCBI Taxonomy" id="554312"/>
    <lineage>
        <taxon>Bacteria</taxon>
        <taxon>Bacillati</taxon>
        <taxon>Bacillota</taxon>
        <taxon>Bacilli</taxon>
        <taxon>Bacillales</taxon>
        <taxon>Paenibacillaceae</taxon>
        <taxon>Paenibacillus</taxon>
    </lineage>
</organism>
<evidence type="ECO:0000259" key="5">
    <source>
        <dbReference type="Pfam" id="PF06441"/>
    </source>
</evidence>
<evidence type="ECO:0000313" key="6">
    <source>
        <dbReference type="EMBL" id="OXM83888.1"/>
    </source>
</evidence>